<organism evidence="16 17">
    <name type="scientific">Uliginosibacterium sediminicola</name>
    <dbReference type="NCBI Taxonomy" id="2024550"/>
    <lineage>
        <taxon>Bacteria</taxon>
        <taxon>Pseudomonadati</taxon>
        <taxon>Pseudomonadota</taxon>
        <taxon>Betaproteobacteria</taxon>
        <taxon>Rhodocyclales</taxon>
        <taxon>Zoogloeaceae</taxon>
        <taxon>Uliginosibacterium</taxon>
    </lineage>
</organism>
<keyword evidence="16" id="KW-0675">Receptor</keyword>
<evidence type="ECO:0000256" key="12">
    <source>
        <dbReference type="PROSITE-ProRule" id="PRU01360"/>
    </source>
</evidence>
<feature type="chain" id="PRO_5045413591" evidence="14">
    <location>
        <begin position="23"/>
        <end position="788"/>
    </location>
</feature>
<keyword evidence="5 12" id="KW-0812">Transmembrane</keyword>
<dbReference type="InterPro" id="IPR000531">
    <property type="entry name" value="Beta-barrel_TonB"/>
</dbReference>
<comment type="caution">
    <text evidence="16">The sequence shown here is derived from an EMBL/GenBank/DDBJ whole genome shotgun (WGS) entry which is preliminary data.</text>
</comment>
<name>A0ABU9Z239_9RHOO</name>
<protein>
    <submittedName>
        <fullName evidence="16">TonB-dependent receptor</fullName>
    </submittedName>
</protein>
<evidence type="ECO:0000256" key="5">
    <source>
        <dbReference type="ARBA" id="ARBA00022692"/>
    </source>
</evidence>
<keyword evidence="2 12" id="KW-0813">Transport</keyword>
<accession>A0ABU9Z239</accession>
<dbReference type="PROSITE" id="PS52016">
    <property type="entry name" value="TONB_DEPENDENT_REC_3"/>
    <property type="match status" value="1"/>
</dbReference>
<evidence type="ECO:0000256" key="11">
    <source>
        <dbReference type="ARBA" id="ARBA00023237"/>
    </source>
</evidence>
<evidence type="ECO:0000256" key="2">
    <source>
        <dbReference type="ARBA" id="ARBA00022448"/>
    </source>
</evidence>
<evidence type="ECO:0000256" key="4">
    <source>
        <dbReference type="ARBA" id="ARBA00022496"/>
    </source>
</evidence>
<proteinExistence type="inferred from homology"/>
<keyword evidence="7" id="KW-0408">Iron</keyword>
<feature type="region of interest" description="Disordered" evidence="13">
    <location>
        <begin position="26"/>
        <end position="60"/>
    </location>
</feature>
<keyword evidence="6 14" id="KW-0732">Signal</keyword>
<keyword evidence="9" id="KW-0798">TonB box</keyword>
<evidence type="ECO:0000313" key="17">
    <source>
        <dbReference type="Proteomes" id="UP001410394"/>
    </source>
</evidence>
<dbReference type="EMBL" id="JBDIVE010000010">
    <property type="protein sequence ID" value="MEN3070030.1"/>
    <property type="molecule type" value="Genomic_DNA"/>
</dbReference>
<evidence type="ECO:0000256" key="9">
    <source>
        <dbReference type="ARBA" id="ARBA00023077"/>
    </source>
</evidence>
<evidence type="ECO:0000256" key="8">
    <source>
        <dbReference type="ARBA" id="ARBA00023065"/>
    </source>
</evidence>
<evidence type="ECO:0000256" key="6">
    <source>
        <dbReference type="ARBA" id="ARBA00022729"/>
    </source>
</evidence>
<feature type="signal peptide" evidence="14">
    <location>
        <begin position="1"/>
        <end position="22"/>
    </location>
</feature>
<dbReference type="SUPFAM" id="SSF56935">
    <property type="entry name" value="Porins"/>
    <property type="match status" value="1"/>
</dbReference>
<feature type="domain" description="TonB-dependent receptor-like beta-barrel" evidence="15">
    <location>
        <begin position="277"/>
        <end position="738"/>
    </location>
</feature>
<evidence type="ECO:0000256" key="10">
    <source>
        <dbReference type="ARBA" id="ARBA00023136"/>
    </source>
</evidence>
<keyword evidence="3 12" id="KW-1134">Transmembrane beta strand</keyword>
<dbReference type="PANTHER" id="PTHR32552:SF89">
    <property type="entry name" value="CATECHOLATE SIDEROPHORE RECEPTOR FIU"/>
    <property type="match status" value="1"/>
</dbReference>
<keyword evidence="11 12" id="KW-0998">Cell outer membrane</keyword>
<dbReference type="Pfam" id="PF00593">
    <property type="entry name" value="TonB_dep_Rec_b-barrel"/>
    <property type="match status" value="1"/>
</dbReference>
<comment type="subcellular location">
    <subcellularLocation>
        <location evidence="1 12">Cell outer membrane</location>
        <topology evidence="1 12">Multi-pass membrane protein</topology>
    </subcellularLocation>
</comment>
<reference evidence="16 17" key="1">
    <citation type="journal article" date="2018" name="Int. J. Syst. Evol. Microbiol.">
        <title>Uliginosibacterium sediminicola sp. nov., isolated from freshwater sediment.</title>
        <authorList>
            <person name="Hwang W.M."/>
            <person name="Kim S.M."/>
            <person name="Kang K."/>
            <person name="Ahn T.Y."/>
        </authorList>
    </citation>
    <scope>NUCLEOTIDE SEQUENCE [LARGE SCALE GENOMIC DNA]</scope>
    <source>
        <strain evidence="16 17">M1-21</strain>
    </source>
</reference>
<sequence length="788" mass="84887">MKTELLVSCIVAAAAIPGTALAQTTPENQKTDIGRVNASGAAGDGAASADNTPSATGVTRKELGGGLMVDENVSKAKSSVTRDFIQKQQPSSDVFQLLKFSPGANSAAGDAWGLNQGIIAVRGLEGGQLGFNFEGMPLSVASNWSVFPGQWIDTENTDVVTLNQGSADISSPNVNATGGNVDLFLHTPSKQRGGLIGLSYGSDNARRIFIRGETGNSADGTARAFVSWSHMDADHFRGPGKDTKDIFSFGGVKDWGQGSRTKIAMTYTEVMRDTYKNPTKAQWNASGVDGDQSNYSNNYATGGTNYYGLLKNPWRNLLLSAPSDFKINDALSINVTPYVFYGYGASGAGSVLNESSVGMGNTLSAVDLNGNGTTTDRNVLVYSPIFEDNTRMGATTKATYTIANHTLVGGLWYQYSRDQLYRRYAQASTDGTPMDETGEEFLIRDASGTVVRTWDQDTRDDFRAVFFGDTINFMDDRLAFDIGGKQLWLTREGINRVPNAVGRTEASHNPFLPTGAVRFKFNDQHMVFVSIAKGYRLLPAGALYPRYSATTAALSTRANPDQPSETSTGGELGYRYQGKIFSLSTSVFHYDFKNRQISAVACDGNACISQPINGGKQRAQGLDFEAGLRPYKNFRPYVSFELLSTKLQSDIPVSGDYLPTTGKSAVRAPKFTGAIAVDYDNGTLFGNFGFKHVGSQYATFMNDEKMPSYNTFDAAIGYRFAGNDTFKKPEVRLNLLNLTNKKYLSGIYSPTTNATATRGTNGTTVAASAPSYLIGNTFSAMVTVATAF</sequence>
<dbReference type="Gene3D" id="2.40.170.20">
    <property type="entry name" value="TonB-dependent receptor, beta-barrel domain"/>
    <property type="match status" value="1"/>
</dbReference>
<evidence type="ECO:0000259" key="15">
    <source>
        <dbReference type="Pfam" id="PF00593"/>
    </source>
</evidence>
<evidence type="ECO:0000256" key="14">
    <source>
        <dbReference type="SAM" id="SignalP"/>
    </source>
</evidence>
<evidence type="ECO:0000256" key="3">
    <source>
        <dbReference type="ARBA" id="ARBA00022452"/>
    </source>
</evidence>
<evidence type="ECO:0000256" key="13">
    <source>
        <dbReference type="SAM" id="MobiDB-lite"/>
    </source>
</evidence>
<comment type="similarity">
    <text evidence="12">Belongs to the TonB-dependent receptor family.</text>
</comment>
<dbReference type="InterPro" id="IPR036942">
    <property type="entry name" value="Beta-barrel_TonB_sf"/>
</dbReference>
<gene>
    <name evidence="16" type="ORF">ABDB84_16225</name>
</gene>
<keyword evidence="17" id="KW-1185">Reference proteome</keyword>
<dbReference type="RefSeq" id="WP_345920806.1">
    <property type="nucleotide sequence ID" value="NZ_JBDIVE010000010.1"/>
</dbReference>
<dbReference type="InterPro" id="IPR039426">
    <property type="entry name" value="TonB-dep_rcpt-like"/>
</dbReference>
<feature type="compositionally biased region" description="Low complexity" evidence="13">
    <location>
        <begin position="38"/>
        <end position="50"/>
    </location>
</feature>
<keyword evidence="10 12" id="KW-0472">Membrane</keyword>
<dbReference type="Proteomes" id="UP001410394">
    <property type="component" value="Unassembled WGS sequence"/>
</dbReference>
<evidence type="ECO:0000313" key="16">
    <source>
        <dbReference type="EMBL" id="MEN3070030.1"/>
    </source>
</evidence>
<evidence type="ECO:0000256" key="7">
    <source>
        <dbReference type="ARBA" id="ARBA00023004"/>
    </source>
</evidence>
<keyword evidence="8" id="KW-0406">Ion transport</keyword>
<evidence type="ECO:0000256" key="1">
    <source>
        <dbReference type="ARBA" id="ARBA00004571"/>
    </source>
</evidence>
<dbReference type="PANTHER" id="PTHR32552">
    <property type="entry name" value="FERRICHROME IRON RECEPTOR-RELATED"/>
    <property type="match status" value="1"/>
</dbReference>
<keyword evidence="4" id="KW-0410">Iron transport</keyword>